<name>A0A011PUK7_9PROT</name>
<feature type="domain" description="GST C-terminal" evidence="2">
    <location>
        <begin position="86"/>
        <end position="209"/>
    </location>
</feature>
<dbReference type="Proteomes" id="UP000021816">
    <property type="component" value="Unassembled WGS sequence"/>
</dbReference>
<protein>
    <recommendedName>
        <fullName evidence="5">Glutathione S-transferase</fullName>
    </recommendedName>
</protein>
<feature type="domain" description="GST N-terminal" evidence="1">
    <location>
        <begin position="1"/>
        <end position="81"/>
    </location>
</feature>
<dbReference type="EMBL" id="JEMX01000029">
    <property type="protein sequence ID" value="EXI80752.1"/>
    <property type="molecule type" value="Genomic_DNA"/>
</dbReference>
<dbReference type="InterPro" id="IPR004045">
    <property type="entry name" value="Glutathione_S-Trfase_N"/>
</dbReference>
<evidence type="ECO:0000259" key="2">
    <source>
        <dbReference type="PROSITE" id="PS50405"/>
    </source>
</evidence>
<organism evidence="3 4">
    <name type="scientific">Candidatus Accumulibacter appositus</name>
    <dbReference type="NCBI Taxonomy" id="1454003"/>
    <lineage>
        <taxon>Bacteria</taxon>
        <taxon>Pseudomonadati</taxon>
        <taxon>Pseudomonadota</taxon>
        <taxon>Betaproteobacteria</taxon>
        <taxon>Candidatus Accumulibacter</taxon>
    </lineage>
</organism>
<comment type="caution">
    <text evidence="3">The sequence shown here is derived from an EMBL/GenBank/DDBJ whole genome shotgun (WGS) entry which is preliminary data.</text>
</comment>
<proteinExistence type="predicted"/>
<dbReference type="InterPro" id="IPR034345">
    <property type="entry name" value="Gtt2-like_N"/>
</dbReference>
<sequence>MLFHDCNFAPSPRLVRVFIAEKGIAIPNCEVDLRNGEHLAPEFRAVNPYCTVPVLELDDGTRLTSTQGCWRYLEETVPNPPLLGSTPTEKALIADLLWHIETDGWQAVTEAIRNTLPGMKDRALTGAENYAQIPALGERGKLRGERFLAQLDKMLAGRDYLAGDRYSAADIMAMVLVDFAGWLKIALPADAANAQRWYAAVSARPSAKL</sequence>
<evidence type="ECO:0008006" key="5">
    <source>
        <dbReference type="Google" id="ProtNLM"/>
    </source>
</evidence>
<evidence type="ECO:0000259" key="1">
    <source>
        <dbReference type="PROSITE" id="PS50404"/>
    </source>
</evidence>
<dbReference type="SFLD" id="SFLDG00358">
    <property type="entry name" value="Main_(cytGST)"/>
    <property type="match status" value="1"/>
</dbReference>
<evidence type="ECO:0000313" key="4">
    <source>
        <dbReference type="Proteomes" id="UP000021816"/>
    </source>
</evidence>
<evidence type="ECO:0000313" key="3">
    <source>
        <dbReference type="EMBL" id="EXI80752.1"/>
    </source>
</evidence>
<dbReference type="Pfam" id="PF00043">
    <property type="entry name" value="GST_C"/>
    <property type="match status" value="1"/>
</dbReference>
<dbReference type="Gene3D" id="1.20.1050.10">
    <property type="match status" value="1"/>
</dbReference>
<dbReference type="SUPFAM" id="SSF47616">
    <property type="entry name" value="GST C-terminal domain-like"/>
    <property type="match status" value="1"/>
</dbReference>
<gene>
    <name evidence="3" type="ORF">AW10_01659</name>
</gene>
<dbReference type="InterPro" id="IPR040079">
    <property type="entry name" value="Glutathione_S-Trfase"/>
</dbReference>
<reference evidence="3 4" key="1">
    <citation type="submission" date="2014-02" db="EMBL/GenBank/DDBJ databases">
        <title>Expanding our view of genomic diversity in Candidatus Accumulibacter clades.</title>
        <authorList>
            <person name="Skennerton C.T."/>
            <person name="Barr J.J."/>
            <person name="Slater F.R."/>
            <person name="Bond P.L."/>
            <person name="Tyson G.W."/>
        </authorList>
    </citation>
    <scope>NUCLEOTIDE SEQUENCE [LARGE SCALE GENOMIC DNA]</scope>
    <source>
        <strain evidence="4">BA-92</strain>
    </source>
</reference>
<dbReference type="SFLD" id="SFLDS00019">
    <property type="entry name" value="Glutathione_Transferase_(cytos"/>
    <property type="match status" value="1"/>
</dbReference>
<dbReference type="SUPFAM" id="SSF52833">
    <property type="entry name" value="Thioredoxin-like"/>
    <property type="match status" value="1"/>
</dbReference>
<dbReference type="InterPro" id="IPR004046">
    <property type="entry name" value="GST_C"/>
</dbReference>
<dbReference type="InterPro" id="IPR010987">
    <property type="entry name" value="Glutathione-S-Trfase_C-like"/>
</dbReference>
<dbReference type="Pfam" id="PF13409">
    <property type="entry name" value="GST_N_2"/>
    <property type="match status" value="1"/>
</dbReference>
<dbReference type="PATRIC" id="fig|1454003.3.peg.1711"/>
<dbReference type="STRING" id="1454003.AW10_01659"/>
<dbReference type="PANTHER" id="PTHR44051:SF8">
    <property type="entry name" value="GLUTATHIONE S-TRANSFERASE GSTA"/>
    <property type="match status" value="1"/>
</dbReference>
<dbReference type="InterPro" id="IPR036282">
    <property type="entry name" value="Glutathione-S-Trfase_C_sf"/>
</dbReference>
<accession>A0A011PUK7</accession>
<dbReference type="PANTHER" id="PTHR44051">
    <property type="entry name" value="GLUTATHIONE S-TRANSFERASE-RELATED"/>
    <property type="match status" value="1"/>
</dbReference>
<dbReference type="CDD" id="cd03051">
    <property type="entry name" value="GST_N_GTT2_like"/>
    <property type="match status" value="1"/>
</dbReference>
<dbReference type="PROSITE" id="PS50404">
    <property type="entry name" value="GST_NTER"/>
    <property type="match status" value="1"/>
</dbReference>
<dbReference type="AlphaFoldDB" id="A0A011PUK7"/>
<dbReference type="PROSITE" id="PS50405">
    <property type="entry name" value="GST_CTER"/>
    <property type="match status" value="1"/>
</dbReference>
<dbReference type="Gene3D" id="3.40.30.10">
    <property type="entry name" value="Glutaredoxin"/>
    <property type="match status" value="1"/>
</dbReference>
<dbReference type="InterPro" id="IPR036249">
    <property type="entry name" value="Thioredoxin-like_sf"/>
</dbReference>